<keyword evidence="5" id="KW-0418">Kinase</keyword>
<dbReference type="InterPro" id="IPR003594">
    <property type="entry name" value="HATPase_dom"/>
</dbReference>
<dbReference type="InterPro" id="IPR035965">
    <property type="entry name" value="PAS-like_dom_sf"/>
</dbReference>
<dbReference type="InterPro" id="IPR036890">
    <property type="entry name" value="HATPase_C_sf"/>
</dbReference>
<dbReference type="EC" id="2.7.13.3" evidence="2"/>
<dbReference type="Gene3D" id="3.30.450.20">
    <property type="entry name" value="PAS domain"/>
    <property type="match status" value="2"/>
</dbReference>
<comment type="catalytic activity">
    <reaction evidence="1">
        <text>ATP + protein L-histidine = ADP + protein N-phospho-L-histidine.</text>
        <dbReference type="EC" id="2.7.13.3"/>
    </reaction>
</comment>
<dbReference type="SUPFAM" id="SSF55785">
    <property type="entry name" value="PYP-like sensor domain (PAS domain)"/>
    <property type="match status" value="2"/>
</dbReference>
<evidence type="ECO:0000256" key="3">
    <source>
        <dbReference type="ARBA" id="ARBA00022553"/>
    </source>
</evidence>
<dbReference type="CDD" id="cd00082">
    <property type="entry name" value="HisKA"/>
    <property type="match status" value="1"/>
</dbReference>
<dbReference type="FunFam" id="3.30.565.10:FF:000006">
    <property type="entry name" value="Sensor histidine kinase WalK"/>
    <property type="match status" value="1"/>
</dbReference>
<dbReference type="Pfam" id="PF02518">
    <property type="entry name" value="HATPase_c"/>
    <property type="match status" value="1"/>
</dbReference>
<name>A0A3P1C9C2_9BACT</name>
<keyword evidence="3" id="KW-0597">Phosphoprotein</keyword>
<dbReference type="PANTHER" id="PTHR43304:SF1">
    <property type="entry name" value="PAC DOMAIN-CONTAINING PROTEIN"/>
    <property type="match status" value="1"/>
</dbReference>
<dbReference type="PRINTS" id="PR00344">
    <property type="entry name" value="BCTRLSENSOR"/>
</dbReference>
<dbReference type="SUPFAM" id="SSF47384">
    <property type="entry name" value="Homodimeric domain of signal transducing histidine kinase"/>
    <property type="match status" value="1"/>
</dbReference>
<dbReference type="InterPro" id="IPR000014">
    <property type="entry name" value="PAS"/>
</dbReference>
<organism evidence="7 8">
    <name type="scientific">Larkinella knui</name>
    <dbReference type="NCBI Taxonomy" id="2025310"/>
    <lineage>
        <taxon>Bacteria</taxon>
        <taxon>Pseudomonadati</taxon>
        <taxon>Bacteroidota</taxon>
        <taxon>Cytophagia</taxon>
        <taxon>Cytophagales</taxon>
        <taxon>Spirosomataceae</taxon>
        <taxon>Larkinella</taxon>
    </lineage>
</organism>
<reference evidence="7 8" key="1">
    <citation type="submission" date="2018-11" db="EMBL/GenBank/DDBJ databases">
        <authorList>
            <person name="Zhou Z."/>
            <person name="Wang G."/>
        </authorList>
    </citation>
    <scope>NUCLEOTIDE SEQUENCE [LARGE SCALE GENOMIC DNA]</scope>
    <source>
        <strain evidence="7 8">KCTC42998</strain>
    </source>
</reference>
<dbReference type="InterPro" id="IPR005467">
    <property type="entry name" value="His_kinase_dom"/>
</dbReference>
<evidence type="ECO:0000259" key="6">
    <source>
        <dbReference type="PROSITE" id="PS50109"/>
    </source>
</evidence>
<dbReference type="Gene3D" id="3.30.565.10">
    <property type="entry name" value="Histidine kinase-like ATPase, C-terminal domain"/>
    <property type="match status" value="1"/>
</dbReference>
<protein>
    <recommendedName>
        <fullName evidence="2">histidine kinase</fullName>
        <ecNumber evidence="2">2.7.13.3</ecNumber>
    </recommendedName>
</protein>
<evidence type="ECO:0000256" key="4">
    <source>
        <dbReference type="ARBA" id="ARBA00022679"/>
    </source>
</evidence>
<dbReference type="InterPro" id="IPR004358">
    <property type="entry name" value="Sig_transdc_His_kin-like_C"/>
</dbReference>
<dbReference type="Proteomes" id="UP000274271">
    <property type="component" value="Unassembled WGS sequence"/>
</dbReference>
<dbReference type="Pfam" id="PF00512">
    <property type="entry name" value="HisKA"/>
    <property type="match status" value="1"/>
</dbReference>
<dbReference type="InterPro" id="IPR036097">
    <property type="entry name" value="HisK_dim/P_sf"/>
</dbReference>
<dbReference type="SUPFAM" id="SSF55874">
    <property type="entry name" value="ATPase domain of HSP90 chaperone/DNA topoisomerase II/histidine kinase"/>
    <property type="match status" value="1"/>
</dbReference>
<dbReference type="AlphaFoldDB" id="A0A3P1C9C2"/>
<comment type="caution">
    <text evidence="7">The sequence shown here is derived from an EMBL/GenBank/DDBJ whole genome shotgun (WGS) entry which is preliminary data.</text>
</comment>
<dbReference type="SMART" id="SM00387">
    <property type="entry name" value="HATPase_c"/>
    <property type="match status" value="1"/>
</dbReference>
<evidence type="ECO:0000313" key="8">
    <source>
        <dbReference type="Proteomes" id="UP000274271"/>
    </source>
</evidence>
<accession>A0A3P1C9C2</accession>
<gene>
    <name evidence="7" type="ORF">EHT87_30520</name>
</gene>
<dbReference type="Pfam" id="PF13426">
    <property type="entry name" value="PAS_9"/>
    <property type="match status" value="2"/>
</dbReference>
<dbReference type="InterPro" id="IPR052162">
    <property type="entry name" value="Sensor_kinase/Photoreceptor"/>
</dbReference>
<keyword evidence="4" id="KW-0808">Transferase</keyword>
<dbReference type="RefSeq" id="WP_124910598.1">
    <property type="nucleotide sequence ID" value="NZ_RQJP01000008.1"/>
</dbReference>
<feature type="domain" description="Histidine kinase" evidence="6">
    <location>
        <begin position="286"/>
        <end position="515"/>
    </location>
</feature>
<dbReference type="PROSITE" id="PS50109">
    <property type="entry name" value="HIS_KIN"/>
    <property type="match status" value="1"/>
</dbReference>
<proteinExistence type="predicted"/>
<dbReference type="Gene3D" id="1.10.287.130">
    <property type="match status" value="1"/>
</dbReference>
<sequence>MIVSYTSYGETSPLFYQIVANSQTGVIVFEAIRDDAGEFLDFRFVFINRVGAAILGKTPEQLTGHPYLAHFVEAESISYWNVYRQVLETGQDLHLPEIACYTDGINAWFDLRVSKYGNALVLTYNDITAFKRSQLTFEAQALQLRTTLDASISSIFYMTAIRNEQGQIVDFLMVMSNQAVMQSTKRTPDQVEGQPLLKVFPGNVENGFFALYVRVTETGQPERSTRYYRDDVGLEGWFEVSAVKQGDGVVVTFMNITEQKKIESELQQKNEALERSNQSLQSFAYIASHDLQEPLRKLQAFSDILTNDYQTDLKPEALDILQRMKIATRRMATLVHDLLAFSRITTQPRQEKSVSLSNVISGVIGDLDLIIQETSATIDVETLPVITGDELELGQLFQNLLSNALKFRRPTIPPVIAITCLVIEAHELPESVKTKLRKTRYCQISVSDNGIGFEPKNADRIFEMFQRLHPRSKFEGTGIGLAICQKVAENHGGAIIATSEPDQGASFHVYLPLNPVALAEF</sequence>
<dbReference type="InterPro" id="IPR003661">
    <property type="entry name" value="HisK_dim/P_dom"/>
</dbReference>
<dbReference type="EMBL" id="RQJP01000008">
    <property type="protein sequence ID" value="RRB09857.1"/>
    <property type="molecule type" value="Genomic_DNA"/>
</dbReference>
<dbReference type="GO" id="GO:0000155">
    <property type="term" value="F:phosphorelay sensor kinase activity"/>
    <property type="evidence" value="ECO:0007669"/>
    <property type="project" value="InterPro"/>
</dbReference>
<dbReference type="PANTHER" id="PTHR43304">
    <property type="entry name" value="PHYTOCHROME-LIKE PROTEIN CPH1"/>
    <property type="match status" value="1"/>
</dbReference>
<keyword evidence="8" id="KW-1185">Reference proteome</keyword>
<evidence type="ECO:0000256" key="5">
    <source>
        <dbReference type="ARBA" id="ARBA00022777"/>
    </source>
</evidence>
<evidence type="ECO:0000256" key="2">
    <source>
        <dbReference type="ARBA" id="ARBA00012438"/>
    </source>
</evidence>
<evidence type="ECO:0000313" key="7">
    <source>
        <dbReference type="EMBL" id="RRB09857.1"/>
    </source>
</evidence>
<dbReference type="SMART" id="SM00388">
    <property type="entry name" value="HisKA"/>
    <property type="match status" value="1"/>
</dbReference>
<dbReference type="OrthoDB" id="927680at2"/>
<evidence type="ECO:0000256" key="1">
    <source>
        <dbReference type="ARBA" id="ARBA00000085"/>
    </source>
</evidence>